<dbReference type="InterPro" id="IPR011009">
    <property type="entry name" value="Kinase-like_dom_sf"/>
</dbReference>
<reference evidence="2" key="1">
    <citation type="submission" date="2023-10" db="EMBL/GenBank/DDBJ databases">
        <authorList>
            <person name="Hackl T."/>
        </authorList>
    </citation>
    <scope>NUCLEOTIDE SEQUENCE</scope>
</reference>
<name>A0AAI8YEL6_9PEZI</name>
<evidence type="ECO:0000256" key="1">
    <source>
        <dbReference type="SAM" id="MobiDB-lite"/>
    </source>
</evidence>
<keyword evidence="3" id="KW-1185">Reference proteome</keyword>
<accession>A0AAI8YEL6</accession>
<dbReference type="AlphaFoldDB" id="A0AAI8YEL6"/>
<evidence type="ECO:0000313" key="2">
    <source>
        <dbReference type="EMBL" id="CAJ2501915.1"/>
    </source>
</evidence>
<dbReference type="SUPFAM" id="SSF56112">
    <property type="entry name" value="Protein kinase-like (PK-like)"/>
    <property type="match status" value="1"/>
</dbReference>
<comment type="caution">
    <text evidence="2">The sequence shown here is derived from an EMBL/GenBank/DDBJ whole genome shotgun (WGS) entry which is preliminary data.</text>
</comment>
<evidence type="ECO:0000313" key="3">
    <source>
        <dbReference type="Proteomes" id="UP001295740"/>
    </source>
</evidence>
<sequence>MCVLLEAALTAAGHQAARVEPPARSSALLAVHALDLVRDPDHPAPYDASATAAAASPSLTQSSFSGLYFLTALRSTLMKPRPDDDMQTAARALVLNDLEGGGARVAAIPGLGEDPSGGCAVDSDSDSDGPFKWDEKRRIETGKIAPGLSPGDTKRIRPETDEAKSATSAATVHVNIIPYWTPTEFRVYKKIEGSGIAPEVFALIEDDHTGSIVGLILEDLRLVGSMPFVSDPQDRAACRDTLKALHNKGWAHGDAHVRNSIITGDDKAYFFDFGAAKKIKSKNDEAAQDDLEDCADENCKRGLIAPVSF</sequence>
<gene>
    <name evidence="2" type="ORF">KHLLAP_LOCUS2383</name>
</gene>
<proteinExistence type="predicted"/>
<dbReference type="EMBL" id="CAUWAG010000003">
    <property type="protein sequence ID" value="CAJ2501915.1"/>
    <property type="molecule type" value="Genomic_DNA"/>
</dbReference>
<protein>
    <submittedName>
        <fullName evidence="2">Uu.00g047680.m01.CDS01</fullName>
    </submittedName>
</protein>
<organism evidence="2 3">
    <name type="scientific">Anthostomella pinea</name>
    <dbReference type="NCBI Taxonomy" id="933095"/>
    <lineage>
        <taxon>Eukaryota</taxon>
        <taxon>Fungi</taxon>
        <taxon>Dikarya</taxon>
        <taxon>Ascomycota</taxon>
        <taxon>Pezizomycotina</taxon>
        <taxon>Sordariomycetes</taxon>
        <taxon>Xylariomycetidae</taxon>
        <taxon>Xylariales</taxon>
        <taxon>Xylariaceae</taxon>
        <taxon>Anthostomella</taxon>
    </lineage>
</organism>
<feature type="region of interest" description="Disordered" evidence="1">
    <location>
        <begin position="114"/>
        <end position="133"/>
    </location>
</feature>
<dbReference type="Proteomes" id="UP001295740">
    <property type="component" value="Unassembled WGS sequence"/>
</dbReference>
<dbReference type="Gene3D" id="1.10.510.10">
    <property type="entry name" value="Transferase(Phosphotransferase) domain 1"/>
    <property type="match status" value="1"/>
</dbReference>